<dbReference type="PANTHER" id="PTHR36439:SF1">
    <property type="entry name" value="DUF1697 DOMAIN-CONTAINING PROTEIN"/>
    <property type="match status" value="1"/>
</dbReference>
<dbReference type="Gene3D" id="3.30.70.1260">
    <property type="entry name" value="bacterial protein sp0830 like"/>
    <property type="match status" value="1"/>
</dbReference>
<evidence type="ECO:0000313" key="2">
    <source>
        <dbReference type="Proteomes" id="UP000028521"/>
    </source>
</evidence>
<dbReference type="EMBL" id="JPFK01000005">
    <property type="protein sequence ID" value="KFB01604.1"/>
    <property type="molecule type" value="Genomic_DNA"/>
</dbReference>
<dbReference type="Pfam" id="PF08002">
    <property type="entry name" value="DUF1697"/>
    <property type="match status" value="1"/>
</dbReference>
<reference evidence="1 2" key="1">
    <citation type="journal article" date="2014" name="Genome Announc.">
        <title>Draft Genome Sequence of the Algicidal Bacterium Mangrovimonas yunxiaonensis Strain LY01.</title>
        <authorList>
            <person name="Li Y."/>
            <person name="Zhu H."/>
            <person name="Li C."/>
            <person name="Zhang H."/>
            <person name="Chen Z."/>
            <person name="Zheng W."/>
            <person name="Xu H."/>
            <person name="Zheng T."/>
        </authorList>
    </citation>
    <scope>NUCLEOTIDE SEQUENCE [LARGE SCALE GENOMIC DNA]</scope>
    <source>
        <strain evidence="1 2">LY01</strain>
    </source>
</reference>
<reference evidence="2" key="2">
    <citation type="submission" date="2014-07" db="EMBL/GenBank/DDBJ databases">
        <title>Genome sequence of Mangrovimonas yunxiaonensis.</title>
        <authorList>
            <person name="Li Y."/>
            <person name="Zheng T."/>
        </authorList>
    </citation>
    <scope>NUCLEOTIDE SEQUENCE [LARGE SCALE GENOMIC DNA]</scope>
    <source>
        <strain evidence="2">LY01</strain>
    </source>
</reference>
<dbReference type="SUPFAM" id="SSF160379">
    <property type="entry name" value="SP0830-like"/>
    <property type="match status" value="1"/>
</dbReference>
<dbReference type="PIRSF" id="PIRSF008502">
    <property type="entry name" value="UCP008502"/>
    <property type="match status" value="1"/>
</dbReference>
<keyword evidence="2" id="KW-1185">Reference proteome</keyword>
<dbReference type="Proteomes" id="UP000028521">
    <property type="component" value="Unassembled WGS sequence"/>
</dbReference>
<dbReference type="InterPro" id="IPR012545">
    <property type="entry name" value="DUF1697"/>
</dbReference>
<sequence length="176" mass="20049">MPTFIALLRGINVAGQKKVPMAALREVLTKSGLEQVRTYIQSGNVIFEANNKNTQQLAEDIHKSIKAYFGFEVPILIKTPTQLQQILDACPFPETQKQNSYFSLLYATPRQELIDEVSTIKYPNETVSITKNCIYFYCSAGYGRTKYNNNFFERKLNVTATARNYKTMVKLLSLSQ</sequence>
<name>A0A084TLL8_9FLAO</name>
<dbReference type="PANTHER" id="PTHR36439">
    <property type="entry name" value="BLL4334 PROTEIN"/>
    <property type="match status" value="1"/>
</dbReference>
<comment type="caution">
    <text evidence="1">The sequence shown here is derived from an EMBL/GenBank/DDBJ whole genome shotgun (WGS) entry which is preliminary data.</text>
</comment>
<organism evidence="1 2">
    <name type="scientific">Mangrovimonas yunxiaonensis</name>
    <dbReference type="NCBI Taxonomy" id="1197477"/>
    <lineage>
        <taxon>Bacteria</taxon>
        <taxon>Pseudomonadati</taxon>
        <taxon>Bacteroidota</taxon>
        <taxon>Flavobacteriia</taxon>
        <taxon>Flavobacteriales</taxon>
        <taxon>Flavobacteriaceae</taxon>
        <taxon>Mangrovimonas</taxon>
    </lineage>
</organism>
<dbReference type="Gene3D" id="3.30.70.1280">
    <property type="entry name" value="SP0830-like domains"/>
    <property type="match status" value="1"/>
</dbReference>
<proteinExistence type="predicted"/>
<dbReference type="AlphaFoldDB" id="A0A084TLL8"/>
<gene>
    <name evidence="1" type="ORF">IA57_07180</name>
</gene>
<evidence type="ECO:0000313" key="1">
    <source>
        <dbReference type="EMBL" id="KFB01604.1"/>
    </source>
</evidence>
<dbReference type="STRING" id="1197477.IA57_07180"/>
<evidence type="ECO:0008006" key="3">
    <source>
        <dbReference type="Google" id="ProtNLM"/>
    </source>
</evidence>
<protein>
    <recommendedName>
        <fullName evidence="3">DUF1697 domain-containing protein</fullName>
    </recommendedName>
</protein>
<dbReference type="OrthoDB" id="9806494at2"/>
<dbReference type="eggNOG" id="COG3797">
    <property type="taxonomic scope" value="Bacteria"/>
</dbReference>
<accession>A0A084TLL8</accession>
<dbReference type="RefSeq" id="WP_036121067.1">
    <property type="nucleotide sequence ID" value="NZ_BMET01000001.1"/>
</dbReference>